<dbReference type="InterPro" id="IPR023095">
    <property type="entry name" value="Ade_MeTrfase_dom_2"/>
</dbReference>
<gene>
    <name evidence="7" type="primary">M.CviQVI</name>
</gene>
<evidence type="ECO:0000256" key="1">
    <source>
        <dbReference type="ARBA" id="ARBA00006594"/>
    </source>
</evidence>
<dbReference type="PIRSF" id="PIRSF000398">
    <property type="entry name" value="M_m6A_EcoRV"/>
    <property type="match status" value="1"/>
</dbReference>
<dbReference type="GO" id="GO:0043565">
    <property type="term" value="F:sequence-specific DNA binding"/>
    <property type="evidence" value="ECO:0007669"/>
    <property type="project" value="TreeGrafter"/>
</dbReference>
<evidence type="ECO:0000256" key="5">
    <source>
        <dbReference type="ARBA" id="ARBA00022691"/>
    </source>
</evidence>
<evidence type="ECO:0000256" key="6">
    <source>
        <dbReference type="ARBA" id="ARBA00047942"/>
    </source>
</evidence>
<evidence type="ECO:0000256" key="3">
    <source>
        <dbReference type="ARBA" id="ARBA00022603"/>
    </source>
</evidence>
<evidence type="ECO:0000256" key="4">
    <source>
        <dbReference type="ARBA" id="ARBA00022679"/>
    </source>
</evidence>
<keyword evidence="5" id="KW-0949">S-adenosyl-L-methionine</keyword>
<comment type="similarity">
    <text evidence="1">Belongs to the N(4)/N(6)-methyltransferase family.</text>
</comment>
<sequence length="261" mass="31192">MKPIVKWSGGKSDELKRFEEYIPSDCSTFIEPFAGGAATFFHVGERFENRAISDVHTELIALYRAIADGRSREIYDFMKTHANDEKTYYEVRNWRPEDYVGVANRFYYLRKTCFRGMMRYNRNGGFNVPFGRYKTYNFEDILDEKYHILLKDTTILEKSFDYIFETYNDIDNFVFLDPPYDSVFTDYRYASFGKEEHIRLANHFKPTKNKCLMIIGSTDFIRDLYDGYFVAPRYDKKYRFKLHSGRFGDEINTKHLIIKNY</sequence>
<accession>O37398</accession>
<dbReference type="InterPro" id="IPR029063">
    <property type="entry name" value="SAM-dependent_MTases_sf"/>
</dbReference>
<dbReference type="InterPro" id="IPR012327">
    <property type="entry name" value="MeTrfase_D12"/>
</dbReference>
<comment type="catalytic activity">
    <reaction evidence="6">
        <text>a 2'-deoxyadenosine in DNA + S-adenosyl-L-methionine = an N(6)-methyl-2'-deoxyadenosine in DNA + S-adenosyl-L-homocysteine + H(+)</text>
        <dbReference type="Rhea" id="RHEA:15197"/>
        <dbReference type="Rhea" id="RHEA-COMP:12418"/>
        <dbReference type="Rhea" id="RHEA-COMP:12419"/>
        <dbReference type="ChEBI" id="CHEBI:15378"/>
        <dbReference type="ChEBI" id="CHEBI:57856"/>
        <dbReference type="ChEBI" id="CHEBI:59789"/>
        <dbReference type="ChEBI" id="CHEBI:90615"/>
        <dbReference type="ChEBI" id="CHEBI:90616"/>
        <dbReference type="EC" id="2.1.1.72"/>
    </reaction>
</comment>
<dbReference type="NCBIfam" id="TIGR00571">
    <property type="entry name" value="dam"/>
    <property type="match status" value="1"/>
</dbReference>
<dbReference type="PANTHER" id="PTHR30481">
    <property type="entry name" value="DNA ADENINE METHYLASE"/>
    <property type="match status" value="1"/>
</dbReference>
<name>O37398_PBCVN</name>
<organismHost>
    <name type="scientific">Chlorella</name>
    <dbReference type="NCBI Taxonomy" id="3071"/>
</organismHost>
<dbReference type="GO" id="GO:0009307">
    <property type="term" value="P:DNA restriction-modification system"/>
    <property type="evidence" value="ECO:0007669"/>
    <property type="project" value="InterPro"/>
</dbReference>
<dbReference type="PRINTS" id="PR00505">
    <property type="entry name" value="D12N6MTFRASE"/>
</dbReference>
<dbReference type="EC" id="2.1.1.72" evidence="2"/>
<dbReference type="GO" id="GO:1904047">
    <property type="term" value="F:S-adenosyl-L-methionine binding"/>
    <property type="evidence" value="ECO:0007669"/>
    <property type="project" value="TreeGrafter"/>
</dbReference>
<dbReference type="InterPro" id="IPR012263">
    <property type="entry name" value="M_m6A_EcoRV"/>
</dbReference>
<dbReference type="GO" id="GO:0032259">
    <property type="term" value="P:methylation"/>
    <property type="evidence" value="ECO:0007669"/>
    <property type="project" value="UniProtKB-KW"/>
</dbReference>
<evidence type="ECO:0000313" key="7">
    <source>
        <dbReference type="EMBL" id="AAC03126.1"/>
    </source>
</evidence>
<keyword evidence="4 7" id="KW-0808">Transferase</keyword>
<dbReference type="SUPFAM" id="SSF53335">
    <property type="entry name" value="S-adenosyl-L-methionine-dependent methyltransferases"/>
    <property type="match status" value="1"/>
</dbReference>
<dbReference type="Gene3D" id="3.40.50.150">
    <property type="entry name" value="Vaccinia Virus protein VP39"/>
    <property type="match status" value="1"/>
</dbReference>
<reference evidence="7" key="1">
    <citation type="journal article" date="1998" name="Virology">
        <title>Chlorella virus NY-2A encodes at least 12 DNA endonuclease/methyltransferase genes.</title>
        <authorList>
            <person name="Zhang Y."/>
            <person name="Nelson M."/>
            <person name="Nietfeldt J."/>
            <person name="Xia Y."/>
            <person name="Burbank D."/>
            <person name="Ropp S."/>
            <person name="Van Etten J.L."/>
        </authorList>
    </citation>
    <scope>NUCLEOTIDE SEQUENCE</scope>
    <source>
        <strain evidence="7">NC64A</strain>
    </source>
</reference>
<keyword evidence="3 7" id="KW-0489">Methyltransferase</keyword>
<dbReference type="Gene3D" id="1.10.1020.10">
    <property type="entry name" value="Adenine-specific Methyltransferase, Domain 2"/>
    <property type="match status" value="1"/>
</dbReference>
<proteinExistence type="inferred from homology"/>
<dbReference type="GO" id="GO:0009007">
    <property type="term" value="F:site-specific DNA-methyltransferase (adenine-specific) activity"/>
    <property type="evidence" value="ECO:0007669"/>
    <property type="project" value="UniProtKB-EC"/>
</dbReference>
<dbReference type="EMBL" id="AF021251">
    <property type="protein sequence ID" value="AAC03126.1"/>
    <property type="molecule type" value="Genomic_DNA"/>
</dbReference>
<dbReference type="PANTHER" id="PTHR30481:SF3">
    <property type="entry name" value="DNA ADENINE METHYLASE"/>
    <property type="match status" value="1"/>
</dbReference>
<protein>
    <recommendedName>
        <fullName evidence="2">site-specific DNA-methyltransferase (adenine-specific)</fullName>
        <ecNumber evidence="2">2.1.1.72</ecNumber>
    </recommendedName>
</protein>
<dbReference type="Pfam" id="PF02086">
    <property type="entry name" value="MethyltransfD12"/>
    <property type="match status" value="1"/>
</dbReference>
<organism evidence="7">
    <name type="scientific">Paramecium bursaria Chlorella virus NY2A</name>
    <name type="common">PBCV-NY2A</name>
    <dbReference type="NCBI Taxonomy" id="46021"/>
    <lineage>
        <taxon>Viruses</taxon>
        <taxon>Varidnaviria</taxon>
        <taxon>Bamfordvirae</taxon>
        <taxon>Nucleocytoviricota</taxon>
        <taxon>Megaviricetes</taxon>
        <taxon>Algavirales</taxon>
        <taxon>Phycodnaviridae</taxon>
        <taxon>Chlorovirus</taxon>
        <taxon>Chlorovirus americanus</taxon>
    </lineage>
</organism>
<dbReference type="GO" id="GO:0006298">
    <property type="term" value="P:mismatch repair"/>
    <property type="evidence" value="ECO:0007669"/>
    <property type="project" value="TreeGrafter"/>
</dbReference>
<evidence type="ECO:0000256" key="2">
    <source>
        <dbReference type="ARBA" id="ARBA00011900"/>
    </source>
</evidence>